<evidence type="ECO:0000313" key="2">
    <source>
        <dbReference type="EMBL" id="GIH01645.1"/>
    </source>
</evidence>
<keyword evidence="3" id="KW-1185">Reference proteome</keyword>
<name>A0ABQ4F441_9ACTN</name>
<proteinExistence type="predicted"/>
<dbReference type="Pfam" id="PF00144">
    <property type="entry name" value="Beta-lactamase"/>
    <property type="match status" value="1"/>
</dbReference>
<protein>
    <submittedName>
        <fullName evidence="2">Esterase</fullName>
    </submittedName>
</protein>
<dbReference type="InterPro" id="IPR052907">
    <property type="entry name" value="Beta-lactamase/esterase"/>
</dbReference>
<reference evidence="2 3" key="1">
    <citation type="submission" date="2021-01" db="EMBL/GenBank/DDBJ databases">
        <title>Whole genome shotgun sequence of Plantactinospora mayteni NBRC 109088.</title>
        <authorList>
            <person name="Komaki H."/>
            <person name="Tamura T."/>
        </authorList>
    </citation>
    <scope>NUCLEOTIDE SEQUENCE [LARGE SCALE GENOMIC DNA]</scope>
    <source>
        <strain evidence="2 3">NBRC 109088</strain>
    </source>
</reference>
<feature type="domain" description="Beta-lactamase-related" evidence="1">
    <location>
        <begin position="23"/>
        <end position="367"/>
    </location>
</feature>
<sequence>MSVVSGTVAAGYEPVREAFLANFAHRSEIGAAVSVYRHGREVVRLWGGTADPTTGRPWRAETLQVVYSTTKSVPAACAHLLAQRGQLDLDAPVAEYWPEFAAAGKGGIPVRWLLSHQAGLPVLDRPLPQAEALAWHPVVEALAAQAPVWEPGTAHGYHSLTYGWLVGEVVRRVSGRSLGTYFADEIGKPLGLDFWIGLPATEAHRVSQLVEQPVTAPTGPEALSEEMREVFASYTDPASLVVRSVTVTDPPLDLADPATWTAEIPAVNGICTASSLARFYAGLIGEVDGIRILDAATLTAATAEQASGVDRVLMVPTRPALGFGLPLPDQPWWSPTAFGFPGHGGSLGYAEPASGIAFGYVMNGLRVTMAPDPRTTSLIEALRTVVSGQPD</sequence>
<dbReference type="SUPFAM" id="SSF56601">
    <property type="entry name" value="beta-lactamase/transpeptidase-like"/>
    <property type="match status" value="1"/>
</dbReference>
<gene>
    <name evidence="2" type="ORF">Pma05_82170</name>
</gene>
<organism evidence="2 3">
    <name type="scientific">Plantactinospora mayteni</name>
    <dbReference type="NCBI Taxonomy" id="566021"/>
    <lineage>
        <taxon>Bacteria</taxon>
        <taxon>Bacillati</taxon>
        <taxon>Actinomycetota</taxon>
        <taxon>Actinomycetes</taxon>
        <taxon>Micromonosporales</taxon>
        <taxon>Micromonosporaceae</taxon>
        <taxon>Plantactinospora</taxon>
    </lineage>
</organism>
<evidence type="ECO:0000313" key="3">
    <source>
        <dbReference type="Proteomes" id="UP000621500"/>
    </source>
</evidence>
<dbReference type="PANTHER" id="PTHR43319:SF3">
    <property type="entry name" value="BETA-LACTAMASE-RELATED DOMAIN-CONTAINING PROTEIN"/>
    <property type="match status" value="1"/>
</dbReference>
<accession>A0ABQ4F441</accession>
<dbReference type="InterPro" id="IPR001466">
    <property type="entry name" value="Beta-lactam-related"/>
</dbReference>
<evidence type="ECO:0000259" key="1">
    <source>
        <dbReference type="Pfam" id="PF00144"/>
    </source>
</evidence>
<dbReference type="RefSeq" id="WP_203862889.1">
    <property type="nucleotide sequence ID" value="NZ_BAAAZQ010000008.1"/>
</dbReference>
<comment type="caution">
    <text evidence="2">The sequence shown here is derived from an EMBL/GenBank/DDBJ whole genome shotgun (WGS) entry which is preliminary data.</text>
</comment>
<dbReference type="InterPro" id="IPR012338">
    <property type="entry name" value="Beta-lactam/transpept-like"/>
</dbReference>
<dbReference type="PANTHER" id="PTHR43319">
    <property type="entry name" value="BETA-LACTAMASE-RELATED"/>
    <property type="match status" value="1"/>
</dbReference>
<dbReference type="EMBL" id="BONX01000079">
    <property type="protein sequence ID" value="GIH01645.1"/>
    <property type="molecule type" value="Genomic_DNA"/>
</dbReference>
<dbReference type="Proteomes" id="UP000621500">
    <property type="component" value="Unassembled WGS sequence"/>
</dbReference>
<dbReference type="Gene3D" id="3.40.710.10">
    <property type="entry name" value="DD-peptidase/beta-lactamase superfamily"/>
    <property type="match status" value="1"/>
</dbReference>